<keyword evidence="8" id="KW-1208">Phospholipid metabolism</keyword>
<proteinExistence type="inferred from homology"/>
<organism evidence="11">
    <name type="scientific">marine sediment metagenome</name>
    <dbReference type="NCBI Taxonomy" id="412755"/>
    <lineage>
        <taxon>unclassified sequences</taxon>
        <taxon>metagenomes</taxon>
        <taxon>ecological metagenomes</taxon>
    </lineage>
</organism>
<dbReference type="PANTHER" id="PTHR30100">
    <property type="entry name" value="FATTY ACID/PHOSPHOLIPID SYNTHESIS PROTEIN PLSX"/>
    <property type="match status" value="1"/>
</dbReference>
<feature type="non-terminal residue" evidence="11">
    <location>
        <position position="223"/>
    </location>
</feature>
<dbReference type="Pfam" id="PF02504">
    <property type="entry name" value="FA_synthesis"/>
    <property type="match status" value="1"/>
</dbReference>
<dbReference type="EMBL" id="BARS01002806">
    <property type="protein sequence ID" value="GAF73087.1"/>
    <property type="molecule type" value="Genomic_DNA"/>
</dbReference>
<dbReference type="HAMAP" id="MF_00019">
    <property type="entry name" value="PlsX"/>
    <property type="match status" value="1"/>
</dbReference>
<comment type="catalytic activity">
    <reaction evidence="1">
        <text>a fatty acyl-[ACP] + phosphate = an acyl phosphate + holo-[ACP]</text>
        <dbReference type="Rhea" id="RHEA:42292"/>
        <dbReference type="Rhea" id="RHEA-COMP:9685"/>
        <dbReference type="Rhea" id="RHEA-COMP:14125"/>
        <dbReference type="ChEBI" id="CHEBI:43474"/>
        <dbReference type="ChEBI" id="CHEBI:59918"/>
        <dbReference type="ChEBI" id="CHEBI:64479"/>
        <dbReference type="ChEBI" id="CHEBI:138651"/>
        <dbReference type="EC" id="2.3.1.274"/>
    </reaction>
</comment>
<dbReference type="Gene3D" id="3.40.718.10">
    <property type="entry name" value="Isopropylmalate Dehydrogenase"/>
    <property type="match status" value="1"/>
</dbReference>
<dbReference type="GO" id="GO:0005737">
    <property type="term" value="C:cytoplasm"/>
    <property type="evidence" value="ECO:0007669"/>
    <property type="project" value="UniProtKB-SubCell"/>
</dbReference>
<dbReference type="AlphaFoldDB" id="X0SB03"/>
<evidence type="ECO:0000256" key="2">
    <source>
        <dbReference type="ARBA" id="ARBA00004496"/>
    </source>
</evidence>
<accession>X0SB03</accession>
<evidence type="ECO:0000256" key="4">
    <source>
        <dbReference type="ARBA" id="ARBA00022516"/>
    </source>
</evidence>
<comment type="subunit">
    <text evidence="10">Homodimer. Probably interacts with PlsY.</text>
</comment>
<keyword evidence="3" id="KW-0963">Cytoplasm</keyword>
<comment type="subcellular location">
    <subcellularLocation>
        <location evidence="2">Cytoplasm</location>
    </subcellularLocation>
</comment>
<protein>
    <recommendedName>
        <fullName evidence="9">phosphate acyltransferase</fullName>
        <ecNumber evidence="9">2.3.1.274</ecNumber>
    </recommendedName>
</protein>
<sequence length="223" mass="23183">MGKLNNTGRQLRIAVDAMGGDYAPSEIVRGAVQAAKDLEVEIILVGPKAEVESELNRTDVTNLPVRLVEASEVIKDGEDPIMAALRKTNSSVAVATRLVKEGEADAVVSAGATGATAVCAMRYLGTIPGIERPMAGGAFLRLAPDTVVLDLGANVGCQPNHLVSFAAAGSIYAKIFHGIDNPTVGLLNVGAEKGKGNEVVKEAYSMLKNSGLNFIGNEGRIQA</sequence>
<dbReference type="EC" id="2.3.1.274" evidence="9"/>
<evidence type="ECO:0000256" key="7">
    <source>
        <dbReference type="ARBA" id="ARBA00023209"/>
    </source>
</evidence>
<reference evidence="11" key="1">
    <citation type="journal article" date="2014" name="Front. Microbiol.">
        <title>High frequency of phylogenetically diverse reductive dehalogenase-homologous genes in deep subseafloor sedimentary metagenomes.</title>
        <authorList>
            <person name="Kawai M."/>
            <person name="Futagami T."/>
            <person name="Toyoda A."/>
            <person name="Takaki Y."/>
            <person name="Nishi S."/>
            <person name="Hori S."/>
            <person name="Arai W."/>
            <person name="Tsubouchi T."/>
            <person name="Morono Y."/>
            <person name="Uchiyama I."/>
            <person name="Ito T."/>
            <person name="Fujiyama A."/>
            <person name="Inagaki F."/>
            <person name="Takami H."/>
        </authorList>
    </citation>
    <scope>NUCLEOTIDE SEQUENCE</scope>
    <source>
        <strain evidence="11">Expedition CK06-06</strain>
    </source>
</reference>
<keyword evidence="4" id="KW-0444">Lipid biosynthesis</keyword>
<keyword evidence="5" id="KW-0808">Transferase</keyword>
<evidence type="ECO:0000256" key="3">
    <source>
        <dbReference type="ARBA" id="ARBA00022490"/>
    </source>
</evidence>
<evidence type="ECO:0000256" key="5">
    <source>
        <dbReference type="ARBA" id="ARBA00022679"/>
    </source>
</evidence>
<dbReference type="InterPro" id="IPR003664">
    <property type="entry name" value="FA_synthesis"/>
</dbReference>
<evidence type="ECO:0000256" key="8">
    <source>
        <dbReference type="ARBA" id="ARBA00023264"/>
    </source>
</evidence>
<dbReference type="SUPFAM" id="SSF53659">
    <property type="entry name" value="Isocitrate/Isopropylmalate dehydrogenase-like"/>
    <property type="match status" value="1"/>
</dbReference>
<dbReference type="InterPro" id="IPR012281">
    <property type="entry name" value="Phospholipid_synth_PlsX-like"/>
</dbReference>
<dbReference type="GO" id="GO:0006633">
    <property type="term" value="P:fatty acid biosynthetic process"/>
    <property type="evidence" value="ECO:0007669"/>
    <property type="project" value="InterPro"/>
</dbReference>
<comment type="caution">
    <text evidence="11">The sequence shown here is derived from an EMBL/GenBank/DDBJ whole genome shotgun (WGS) entry which is preliminary data.</text>
</comment>
<dbReference type="PANTHER" id="PTHR30100:SF1">
    <property type="entry name" value="PHOSPHATE ACYLTRANSFERASE"/>
    <property type="match status" value="1"/>
</dbReference>
<evidence type="ECO:0000256" key="6">
    <source>
        <dbReference type="ARBA" id="ARBA00023098"/>
    </source>
</evidence>
<evidence type="ECO:0000256" key="1">
    <source>
        <dbReference type="ARBA" id="ARBA00001232"/>
    </source>
</evidence>
<dbReference type="GO" id="GO:0008654">
    <property type="term" value="P:phospholipid biosynthetic process"/>
    <property type="evidence" value="ECO:0007669"/>
    <property type="project" value="UniProtKB-KW"/>
</dbReference>
<evidence type="ECO:0000313" key="11">
    <source>
        <dbReference type="EMBL" id="GAF73087.1"/>
    </source>
</evidence>
<evidence type="ECO:0000256" key="10">
    <source>
        <dbReference type="ARBA" id="ARBA00046608"/>
    </source>
</evidence>
<gene>
    <name evidence="11" type="ORF">S01H1_05381</name>
</gene>
<keyword evidence="7" id="KW-0594">Phospholipid biosynthesis</keyword>
<dbReference type="GO" id="GO:0043811">
    <property type="term" value="F:phosphate:acyl-[acyl carrier protein] acyltransferase activity"/>
    <property type="evidence" value="ECO:0007669"/>
    <property type="project" value="UniProtKB-EC"/>
</dbReference>
<keyword evidence="6" id="KW-0443">Lipid metabolism</keyword>
<evidence type="ECO:0000256" key="9">
    <source>
        <dbReference type="ARBA" id="ARBA00024069"/>
    </source>
</evidence>
<name>X0SB03_9ZZZZ</name>